<dbReference type="GO" id="GO:0005886">
    <property type="term" value="C:plasma membrane"/>
    <property type="evidence" value="ECO:0007669"/>
    <property type="project" value="TreeGrafter"/>
</dbReference>
<sequence>MEFNNRLLLKIIELVFIVTIIVLIESISDLTFIRQAMVVYGTLIGYLIACFVIATGHVAGTAVDKRLDILFSIGGFVLFVATGIIVLDQWLEYCKSAAEREVLLVCGILSLAHGAIFVGDIFAIAIACIVLYETVGNLSSRPVIVAGTIGGFTVICGVLLVGHVINSLIEKRLNALISLIGCLLFVASGALVIDEWHGWSPFPDRKRQAIGAGSLMIINAAVFLLDTLCICRT</sequence>
<feature type="transmembrane region" description="Helical" evidence="1">
    <location>
        <begin position="69"/>
        <end position="90"/>
    </location>
</feature>
<name>A0A9P9YGG3_9MUSC</name>
<comment type="caution">
    <text evidence="2">The sequence shown here is derived from an EMBL/GenBank/DDBJ whole genome shotgun (WGS) entry which is preliminary data.</text>
</comment>
<dbReference type="Proteomes" id="UP001059596">
    <property type="component" value="Unassembled WGS sequence"/>
</dbReference>
<feature type="transmembrane region" description="Helical" evidence="1">
    <location>
        <begin position="213"/>
        <end position="231"/>
    </location>
</feature>
<keyword evidence="1" id="KW-1133">Transmembrane helix</keyword>
<keyword evidence="3" id="KW-1185">Reference proteome</keyword>
<dbReference type="AlphaFoldDB" id="A0A9P9YGG3"/>
<dbReference type="PANTHER" id="PTHR36692">
    <property type="entry name" value="PROTEIN SNAKESKIN"/>
    <property type="match status" value="1"/>
</dbReference>
<evidence type="ECO:0000313" key="3">
    <source>
        <dbReference type="Proteomes" id="UP001059596"/>
    </source>
</evidence>
<protein>
    <submittedName>
        <fullName evidence="2">Uncharacterized protein</fullName>
    </submittedName>
</protein>
<gene>
    <name evidence="2" type="ORF">M5D96_011003</name>
</gene>
<feature type="transmembrane region" description="Helical" evidence="1">
    <location>
        <begin position="173"/>
        <end position="193"/>
    </location>
</feature>
<evidence type="ECO:0000313" key="2">
    <source>
        <dbReference type="EMBL" id="KAI8036143.1"/>
    </source>
</evidence>
<reference evidence="2" key="1">
    <citation type="journal article" date="2023" name="Genome Biol. Evol.">
        <title>Long-read-based Genome Assembly of Drosophila gunungcola Reveals Fewer Chemosensory Genes in Flower-breeding Species.</title>
        <authorList>
            <person name="Negi A."/>
            <person name="Liao B.Y."/>
            <person name="Yeh S.D."/>
        </authorList>
    </citation>
    <scope>NUCLEOTIDE SEQUENCE</scope>
    <source>
        <strain evidence="2">Sukarami</strain>
    </source>
</reference>
<keyword evidence="1" id="KW-0812">Transmembrane</keyword>
<proteinExistence type="predicted"/>
<dbReference type="EMBL" id="JAMKOV010000022">
    <property type="protein sequence ID" value="KAI8036143.1"/>
    <property type="molecule type" value="Genomic_DNA"/>
</dbReference>
<dbReference type="PANTHER" id="PTHR36692:SF2">
    <property type="entry name" value="GEO12064P1"/>
    <property type="match status" value="1"/>
</dbReference>
<organism evidence="2 3">
    <name type="scientific">Drosophila gunungcola</name>
    <name type="common">fruit fly</name>
    <dbReference type="NCBI Taxonomy" id="103775"/>
    <lineage>
        <taxon>Eukaryota</taxon>
        <taxon>Metazoa</taxon>
        <taxon>Ecdysozoa</taxon>
        <taxon>Arthropoda</taxon>
        <taxon>Hexapoda</taxon>
        <taxon>Insecta</taxon>
        <taxon>Pterygota</taxon>
        <taxon>Neoptera</taxon>
        <taxon>Endopterygota</taxon>
        <taxon>Diptera</taxon>
        <taxon>Brachycera</taxon>
        <taxon>Muscomorpha</taxon>
        <taxon>Ephydroidea</taxon>
        <taxon>Drosophilidae</taxon>
        <taxon>Drosophila</taxon>
        <taxon>Sophophora</taxon>
    </lineage>
</organism>
<feature type="transmembrane region" description="Helical" evidence="1">
    <location>
        <begin position="144"/>
        <end position="166"/>
    </location>
</feature>
<feature type="transmembrane region" description="Helical" evidence="1">
    <location>
        <begin position="6"/>
        <end position="24"/>
    </location>
</feature>
<feature type="transmembrane region" description="Helical" evidence="1">
    <location>
        <begin position="102"/>
        <end position="132"/>
    </location>
</feature>
<dbReference type="InterPro" id="IPR038976">
    <property type="entry name" value="Ssk"/>
</dbReference>
<accession>A0A9P9YGG3</accession>
<keyword evidence="1" id="KW-0472">Membrane</keyword>
<dbReference type="GO" id="GO:0019991">
    <property type="term" value="P:septate junction assembly"/>
    <property type="evidence" value="ECO:0007669"/>
    <property type="project" value="InterPro"/>
</dbReference>
<feature type="transmembrane region" description="Helical" evidence="1">
    <location>
        <begin position="36"/>
        <end position="57"/>
    </location>
</feature>
<evidence type="ECO:0000256" key="1">
    <source>
        <dbReference type="SAM" id="Phobius"/>
    </source>
</evidence>